<dbReference type="SMART" id="SM00175">
    <property type="entry name" value="RAB"/>
    <property type="match status" value="1"/>
</dbReference>
<name>A0A1G4JSU2_9SACH</name>
<evidence type="ECO:0000256" key="2">
    <source>
        <dbReference type="ARBA" id="ARBA00023134"/>
    </source>
</evidence>
<reference evidence="6" key="1">
    <citation type="submission" date="2016-03" db="EMBL/GenBank/DDBJ databases">
        <authorList>
            <person name="Devillers Hugo."/>
        </authorList>
    </citation>
    <scope>NUCLEOTIDE SEQUENCE [LARGE SCALE GENOMIC DNA]</scope>
</reference>
<feature type="region of interest" description="Disordered" evidence="4">
    <location>
        <begin position="1"/>
        <end position="76"/>
    </location>
</feature>
<comment type="subcellular location">
    <subcellularLocation>
        <location evidence="3">Endomembrane system</location>
        <topology evidence="3">Lipid-anchor</topology>
        <orientation evidence="3">Cytoplasmic side</orientation>
    </subcellularLocation>
</comment>
<evidence type="ECO:0000256" key="1">
    <source>
        <dbReference type="ARBA" id="ARBA00022741"/>
    </source>
</evidence>
<feature type="region of interest" description="Disordered" evidence="4">
    <location>
        <begin position="354"/>
        <end position="374"/>
    </location>
</feature>
<evidence type="ECO:0000313" key="6">
    <source>
        <dbReference type="Proteomes" id="UP000189911"/>
    </source>
</evidence>
<dbReference type="InterPro" id="IPR001806">
    <property type="entry name" value="Small_GTPase"/>
</dbReference>
<dbReference type="GO" id="GO:0012505">
    <property type="term" value="C:endomembrane system"/>
    <property type="evidence" value="ECO:0007669"/>
    <property type="project" value="UniProtKB-SubCell"/>
</dbReference>
<dbReference type="Proteomes" id="UP000189911">
    <property type="component" value="Chromosome E"/>
</dbReference>
<dbReference type="EMBL" id="LT598451">
    <property type="protein sequence ID" value="SCU93940.1"/>
    <property type="molecule type" value="Genomic_DNA"/>
</dbReference>
<dbReference type="AlphaFoldDB" id="A0A1G4JSU2"/>
<dbReference type="Gene3D" id="3.40.50.300">
    <property type="entry name" value="P-loop containing nucleotide triphosphate hydrolases"/>
    <property type="match status" value="1"/>
</dbReference>
<evidence type="ECO:0000256" key="4">
    <source>
        <dbReference type="SAM" id="MobiDB-lite"/>
    </source>
</evidence>
<dbReference type="GO" id="GO:0005525">
    <property type="term" value="F:GTP binding"/>
    <property type="evidence" value="ECO:0007669"/>
    <property type="project" value="UniProtKB-KW"/>
</dbReference>
<dbReference type="PRINTS" id="PR00449">
    <property type="entry name" value="RASTRNSFRMNG"/>
</dbReference>
<dbReference type="PROSITE" id="PS51419">
    <property type="entry name" value="RAB"/>
    <property type="match status" value="1"/>
</dbReference>
<dbReference type="PANTHER" id="PTHR47977">
    <property type="entry name" value="RAS-RELATED PROTEIN RAB"/>
    <property type="match status" value="1"/>
</dbReference>
<protein>
    <submittedName>
        <fullName evidence="5">LANO_0E05226g1_1</fullName>
    </submittedName>
</protein>
<organism evidence="5 6">
    <name type="scientific">Lachancea nothofagi CBS 11611</name>
    <dbReference type="NCBI Taxonomy" id="1266666"/>
    <lineage>
        <taxon>Eukaryota</taxon>
        <taxon>Fungi</taxon>
        <taxon>Dikarya</taxon>
        <taxon>Ascomycota</taxon>
        <taxon>Saccharomycotina</taxon>
        <taxon>Saccharomycetes</taxon>
        <taxon>Saccharomycetales</taxon>
        <taxon>Saccharomycetaceae</taxon>
        <taxon>Lachancea</taxon>
    </lineage>
</organism>
<dbReference type="InterPro" id="IPR050227">
    <property type="entry name" value="Rab"/>
</dbReference>
<dbReference type="GO" id="GO:0003924">
    <property type="term" value="F:GTPase activity"/>
    <property type="evidence" value="ECO:0007669"/>
    <property type="project" value="InterPro"/>
</dbReference>
<accession>A0A1G4JSU2</accession>
<dbReference type="InterPro" id="IPR027417">
    <property type="entry name" value="P-loop_NTPase"/>
</dbReference>
<dbReference type="NCBIfam" id="TIGR00231">
    <property type="entry name" value="small_GTP"/>
    <property type="match status" value="1"/>
</dbReference>
<dbReference type="InterPro" id="IPR005225">
    <property type="entry name" value="Small_GTP-bd"/>
</dbReference>
<proteinExistence type="predicted"/>
<gene>
    <name evidence="5" type="ORF">LANO_0E05226G</name>
</gene>
<sequence length="421" mass="47086">MSDSRRKRYSINFSAPASPISPTVARFPSEKSAGSHSARPFSARTQSARPSSAYGLGVSRSESLRNSSGKSFYRIPNDDQRNVSLDSLSDFSSIKLLLIGDAAVGKTAMILSYCNELPTRSQASLVTKGNLRTPSLESQRKKRLQHLKTIEKRKRYSLNDYEELFHNQSAVGGAPSIMEVAEPDSMASQEDPNEILIDTRSTIGVDIRTNLVNIDNRYFKVTMWDTAGQERYRNAMIPSLYKGSNGVLLSYDICNKKSFENCLDYWLEEVINCCSDDKLLKIYLVGNKIDLYKVRQVTHEDVLRYISKAEANFGVQIAGNFEVSCKWHQVVERTFNNIIKDLVEHGCYENNHLPSDDSLDGTQNQSQETLDPGAMCKVPPIEIQRRGSTIVRRRPQEKKNTVDITKPLGSEGSNGGSACCV</sequence>
<dbReference type="SMART" id="SM00174">
    <property type="entry name" value="RHO"/>
    <property type="match status" value="1"/>
</dbReference>
<dbReference type="CDD" id="cd00154">
    <property type="entry name" value="Rab"/>
    <property type="match status" value="1"/>
</dbReference>
<evidence type="ECO:0000313" key="5">
    <source>
        <dbReference type="EMBL" id="SCU93940.1"/>
    </source>
</evidence>
<keyword evidence="2" id="KW-0342">GTP-binding</keyword>
<dbReference type="Pfam" id="PF00071">
    <property type="entry name" value="Ras"/>
    <property type="match status" value="1"/>
</dbReference>
<dbReference type="SUPFAM" id="SSF52540">
    <property type="entry name" value="P-loop containing nucleoside triphosphate hydrolases"/>
    <property type="match status" value="1"/>
</dbReference>
<dbReference type="OrthoDB" id="9989112at2759"/>
<dbReference type="SMART" id="SM00173">
    <property type="entry name" value="RAS"/>
    <property type="match status" value="1"/>
</dbReference>
<keyword evidence="1" id="KW-0547">Nucleotide-binding</keyword>
<feature type="compositionally biased region" description="Polar residues" evidence="4">
    <location>
        <begin position="360"/>
        <end position="369"/>
    </location>
</feature>
<dbReference type="PROSITE" id="PS51420">
    <property type="entry name" value="RHO"/>
    <property type="match status" value="1"/>
</dbReference>
<evidence type="ECO:0000256" key="3">
    <source>
        <dbReference type="ARBA" id="ARBA00046278"/>
    </source>
</evidence>
<feature type="region of interest" description="Disordered" evidence="4">
    <location>
        <begin position="394"/>
        <end position="421"/>
    </location>
</feature>
<keyword evidence="6" id="KW-1185">Reference proteome</keyword>
<feature type="compositionally biased region" description="Polar residues" evidence="4">
    <location>
        <begin position="60"/>
        <end position="70"/>
    </location>
</feature>